<accession>A0A9P6QA48</accession>
<feature type="region of interest" description="Disordered" evidence="1">
    <location>
        <begin position="159"/>
        <end position="185"/>
    </location>
</feature>
<dbReference type="InterPro" id="IPR032704">
    <property type="entry name" value="Cms1"/>
</dbReference>
<dbReference type="InterPro" id="IPR027417">
    <property type="entry name" value="P-loop_NTPase"/>
</dbReference>
<evidence type="ECO:0000313" key="2">
    <source>
        <dbReference type="EMBL" id="KAG0264024.1"/>
    </source>
</evidence>
<evidence type="ECO:0000256" key="1">
    <source>
        <dbReference type="SAM" id="MobiDB-lite"/>
    </source>
</evidence>
<feature type="region of interest" description="Disordered" evidence="1">
    <location>
        <begin position="29"/>
        <end position="84"/>
    </location>
</feature>
<dbReference type="Pfam" id="PF14617">
    <property type="entry name" value="CMS1"/>
    <property type="match status" value="1"/>
</dbReference>
<dbReference type="Proteomes" id="UP000807716">
    <property type="component" value="Unassembled WGS sequence"/>
</dbReference>
<keyword evidence="3" id="KW-1185">Reference proteome</keyword>
<dbReference type="AlphaFoldDB" id="A0A9P6QA48"/>
<dbReference type="GO" id="GO:0030686">
    <property type="term" value="C:90S preribosome"/>
    <property type="evidence" value="ECO:0007669"/>
    <property type="project" value="TreeGrafter"/>
</dbReference>
<gene>
    <name evidence="2" type="ORF">DFQ27_001499</name>
</gene>
<dbReference type="SUPFAM" id="SSF52540">
    <property type="entry name" value="P-loop containing nucleoside triphosphate hydrolases"/>
    <property type="match status" value="1"/>
</dbReference>
<comment type="caution">
    <text evidence="2">The sequence shown here is derived from an EMBL/GenBank/DDBJ whole genome shotgun (WGS) entry which is preliminary data.</text>
</comment>
<dbReference type="PANTHER" id="PTHR24030">
    <property type="entry name" value="PROTEIN CMSS1"/>
    <property type="match status" value="1"/>
</dbReference>
<feature type="compositionally biased region" description="Basic and acidic residues" evidence="1">
    <location>
        <begin position="51"/>
        <end position="64"/>
    </location>
</feature>
<name>A0A9P6QA48_9FUNG</name>
<dbReference type="EMBL" id="JAAAJB010000150">
    <property type="protein sequence ID" value="KAG0264024.1"/>
    <property type="molecule type" value="Genomic_DNA"/>
</dbReference>
<dbReference type="OrthoDB" id="1929311at2759"/>
<proteinExistence type="predicted"/>
<organism evidence="2 3">
    <name type="scientific">Actinomortierella ambigua</name>
    <dbReference type="NCBI Taxonomy" id="1343610"/>
    <lineage>
        <taxon>Eukaryota</taxon>
        <taxon>Fungi</taxon>
        <taxon>Fungi incertae sedis</taxon>
        <taxon>Mucoromycota</taxon>
        <taxon>Mortierellomycotina</taxon>
        <taxon>Mortierellomycetes</taxon>
        <taxon>Mortierellales</taxon>
        <taxon>Mortierellaceae</taxon>
        <taxon>Actinomortierella</taxon>
    </lineage>
</organism>
<reference evidence="2" key="1">
    <citation type="journal article" date="2020" name="Fungal Divers.">
        <title>Resolving the Mortierellaceae phylogeny through synthesis of multi-gene phylogenetics and phylogenomics.</title>
        <authorList>
            <person name="Vandepol N."/>
            <person name="Liber J."/>
            <person name="Desiro A."/>
            <person name="Na H."/>
            <person name="Kennedy M."/>
            <person name="Barry K."/>
            <person name="Grigoriev I.V."/>
            <person name="Miller A.N."/>
            <person name="O'Donnell K."/>
            <person name="Stajich J.E."/>
            <person name="Bonito G."/>
        </authorList>
    </citation>
    <scope>NUCLEOTIDE SEQUENCE</scope>
    <source>
        <strain evidence="2">BC1065</strain>
    </source>
</reference>
<evidence type="ECO:0008006" key="4">
    <source>
        <dbReference type="Google" id="ProtNLM"/>
    </source>
</evidence>
<dbReference type="GO" id="GO:0005634">
    <property type="term" value="C:nucleus"/>
    <property type="evidence" value="ECO:0007669"/>
    <property type="project" value="TreeGrafter"/>
</dbReference>
<dbReference type="Gene3D" id="3.40.50.300">
    <property type="entry name" value="P-loop containing nucleotide triphosphate hydrolases"/>
    <property type="match status" value="1"/>
</dbReference>
<protein>
    <recommendedName>
        <fullName evidence="4">U3-containing 90S pre-ribosomal complex subunit-domain containing protein</fullName>
    </recommendedName>
</protein>
<sequence length="315" mass="35290">MSKAKAVKDSGDALEDDFILEDDQYLSDVSEDGHELAGASDNEELGQAQAGDKRKQAPLKETDKKKKKKKLSKKDKEQEKIPLGKRVHEKQIMAIKESQDWAFKNLSSMELDERRIPSEAIKDSKAFALDHTLVHLESFLKFSVEGWKTKIFVQDASANQKGPVADQANTPSAKKAKKKPLEKVEGLPKGSPVALILSPSGIRCMDVIRALPAFQEVAKVGKLFAKHLKVPEQAHFLENTVTHICSGTPNRVEKLIQDDALKLDRLELIVLDCFKDAKQRTILDMQEIRVDLFNLLNSQPIMDRLKAGKTKVILF</sequence>
<evidence type="ECO:0000313" key="3">
    <source>
        <dbReference type="Proteomes" id="UP000807716"/>
    </source>
</evidence>
<dbReference type="PANTHER" id="PTHR24030:SF0">
    <property type="entry name" value="PROTEIN CMSS1"/>
    <property type="match status" value="1"/>
</dbReference>